<dbReference type="EMBL" id="BARU01020503">
    <property type="protein sequence ID" value="GAH49730.1"/>
    <property type="molecule type" value="Genomic_DNA"/>
</dbReference>
<sequence length="114" mass="12678">MSLLDRITVIEDALKSILEVLEQNKEKLDRLLVMKPMIAVMDSPKKEPVVIEKTIIKGGTTVPKKDSEEVDMDFRGVTVMNQTELALLVVKKGYQQWLAMSLIQGGGTGYDNGN</sequence>
<comment type="caution">
    <text evidence="1">The sequence shown here is derived from an EMBL/GenBank/DDBJ whole genome shotgun (WGS) entry which is preliminary data.</text>
</comment>
<evidence type="ECO:0000313" key="1">
    <source>
        <dbReference type="EMBL" id="GAH49730.1"/>
    </source>
</evidence>
<name>X1GXZ9_9ZZZZ</name>
<organism evidence="1">
    <name type="scientific">marine sediment metagenome</name>
    <dbReference type="NCBI Taxonomy" id="412755"/>
    <lineage>
        <taxon>unclassified sequences</taxon>
        <taxon>metagenomes</taxon>
        <taxon>ecological metagenomes</taxon>
    </lineage>
</organism>
<gene>
    <name evidence="1" type="ORF">S03H2_33663</name>
</gene>
<reference evidence="1" key="1">
    <citation type="journal article" date="2014" name="Front. Microbiol.">
        <title>High frequency of phylogenetically diverse reductive dehalogenase-homologous genes in deep subseafloor sedimentary metagenomes.</title>
        <authorList>
            <person name="Kawai M."/>
            <person name="Futagami T."/>
            <person name="Toyoda A."/>
            <person name="Takaki Y."/>
            <person name="Nishi S."/>
            <person name="Hori S."/>
            <person name="Arai W."/>
            <person name="Tsubouchi T."/>
            <person name="Morono Y."/>
            <person name="Uchiyama I."/>
            <person name="Ito T."/>
            <person name="Fujiyama A."/>
            <person name="Inagaki F."/>
            <person name="Takami H."/>
        </authorList>
    </citation>
    <scope>NUCLEOTIDE SEQUENCE</scope>
    <source>
        <strain evidence="1">Expedition CK06-06</strain>
    </source>
</reference>
<feature type="non-terminal residue" evidence="1">
    <location>
        <position position="114"/>
    </location>
</feature>
<proteinExistence type="predicted"/>
<accession>X1GXZ9</accession>
<dbReference type="AlphaFoldDB" id="X1GXZ9"/>
<protein>
    <submittedName>
        <fullName evidence="1">Uncharacterized protein</fullName>
    </submittedName>
</protein>